<feature type="transmembrane region" description="Helical" evidence="6">
    <location>
        <begin position="179"/>
        <end position="202"/>
    </location>
</feature>
<evidence type="ECO:0000256" key="1">
    <source>
        <dbReference type="ARBA" id="ARBA00004141"/>
    </source>
</evidence>
<feature type="transmembrane region" description="Helical" evidence="6">
    <location>
        <begin position="825"/>
        <end position="848"/>
    </location>
</feature>
<feature type="domain" description="STAS" evidence="7">
    <location>
        <begin position="477"/>
        <end position="596"/>
    </location>
</feature>
<evidence type="ECO:0000256" key="5">
    <source>
        <dbReference type="SAM" id="MobiDB-lite"/>
    </source>
</evidence>
<dbReference type="Pfam" id="PF01740">
    <property type="entry name" value="STAS"/>
    <property type="match status" value="1"/>
</dbReference>
<feature type="transmembrane region" description="Helical" evidence="6">
    <location>
        <begin position="785"/>
        <end position="804"/>
    </location>
</feature>
<comment type="caution">
    <text evidence="8">The sequence shown here is derived from an EMBL/GenBank/DDBJ whole genome shotgun (WGS) entry which is preliminary data.</text>
</comment>
<dbReference type="InterPro" id="IPR045339">
    <property type="entry name" value="DUF6534"/>
</dbReference>
<evidence type="ECO:0000259" key="7">
    <source>
        <dbReference type="PROSITE" id="PS50801"/>
    </source>
</evidence>
<feature type="transmembrane region" description="Helical" evidence="6">
    <location>
        <begin position="432"/>
        <end position="455"/>
    </location>
</feature>
<evidence type="ECO:0000313" key="9">
    <source>
        <dbReference type="Proteomes" id="UP000567179"/>
    </source>
</evidence>
<dbReference type="GO" id="GO:0016020">
    <property type="term" value="C:membrane"/>
    <property type="evidence" value="ECO:0007669"/>
    <property type="project" value="UniProtKB-SubCell"/>
</dbReference>
<dbReference type="InterPro" id="IPR001902">
    <property type="entry name" value="SLC26A/SulP_fam"/>
</dbReference>
<feature type="transmembrane region" description="Helical" evidence="6">
    <location>
        <begin position="295"/>
        <end position="316"/>
    </location>
</feature>
<dbReference type="CDD" id="cd07042">
    <property type="entry name" value="STAS_SulP_like_sulfate_transporter"/>
    <property type="match status" value="1"/>
</dbReference>
<feature type="region of interest" description="Disordered" evidence="5">
    <location>
        <begin position="905"/>
        <end position="972"/>
    </location>
</feature>
<dbReference type="GO" id="GO:0055085">
    <property type="term" value="P:transmembrane transport"/>
    <property type="evidence" value="ECO:0007669"/>
    <property type="project" value="InterPro"/>
</dbReference>
<dbReference type="SUPFAM" id="SSF52091">
    <property type="entry name" value="SpoIIaa-like"/>
    <property type="match status" value="1"/>
</dbReference>
<evidence type="ECO:0000256" key="3">
    <source>
        <dbReference type="ARBA" id="ARBA00022989"/>
    </source>
</evidence>
<feature type="transmembrane region" description="Helical" evidence="6">
    <location>
        <begin position="349"/>
        <end position="369"/>
    </location>
</feature>
<keyword evidence="4 6" id="KW-0472">Membrane</keyword>
<dbReference type="InterPro" id="IPR002645">
    <property type="entry name" value="STAS_dom"/>
</dbReference>
<feature type="transmembrane region" description="Helical" evidence="6">
    <location>
        <begin position="264"/>
        <end position="283"/>
    </location>
</feature>
<keyword evidence="2 6" id="KW-0812">Transmembrane</keyword>
<dbReference type="PROSITE" id="PS50801">
    <property type="entry name" value="STAS"/>
    <property type="match status" value="1"/>
</dbReference>
<dbReference type="Gene3D" id="3.30.750.24">
    <property type="entry name" value="STAS domain"/>
    <property type="match status" value="1"/>
</dbReference>
<gene>
    <name evidence="8" type="ORF">D9619_002055</name>
</gene>
<feature type="transmembrane region" description="Helical" evidence="6">
    <location>
        <begin position="854"/>
        <end position="875"/>
    </location>
</feature>
<comment type="subcellular location">
    <subcellularLocation>
        <location evidence="1">Membrane</location>
        <topology evidence="1">Multi-pass membrane protein</topology>
    </subcellularLocation>
</comment>
<dbReference type="Pfam" id="PF20152">
    <property type="entry name" value="DUF6534"/>
    <property type="match status" value="1"/>
</dbReference>
<keyword evidence="3 6" id="KW-1133">Transmembrane helix</keyword>
<name>A0A8H5BCR7_9AGAR</name>
<accession>A0A8H5BCR7</accession>
<feature type="transmembrane region" description="Helical" evidence="6">
    <location>
        <begin position="214"/>
        <end position="233"/>
    </location>
</feature>
<dbReference type="AlphaFoldDB" id="A0A8H5BCR7"/>
<evidence type="ECO:0000256" key="4">
    <source>
        <dbReference type="ARBA" id="ARBA00023136"/>
    </source>
</evidence>
<evidence type="ECO:0000313" key="8">
    <source>
        <dbReference type="EMBL" id="KAF5320829.1"/>
    </source>
</evidence>
<evidence type="ECO:0000256" key="2">
    <source>
        <dbReference type="ARBA" id="ARBA00022692"/>
    </source>
</evidence>
<reference evidence="8 9" key="1">
    <citation type="journal article" date="2020" name="ISME J.">
        <title>Uncovering the hidden diversity of litter-decomposition mechanisms in mushroom-forming fungi.</title>
        <authorList>
            <person name="Floudas D."/>
            <person name="Bentzer J."/>
            <person name="Ahren D."/>
            <person name="Johansson T."/>
            <person name="Persson P."/>
            <person name="Tunlid A."/>
        </authorList>
    </citation>
    <scope>NUCLEOTIDE SEQUENCE [LARGE SCALE GENOMIC DNA]</scope>
    <source>
        <strain evidence="8 9">CBS 101986</strain>
    </source>
</reference>
<feature type="region of interest" description="Disordered" evidence="5">
    <location>
        <begin position="1"/>
        <end position="61"/>
    </location>
</feature>
<proteinExistence type="predicted"/>
<dbReference type="Pfam" id="PF00916">
    <property type="entry name" value="Sulfate_transp"/>
    <property type="match status" value="1"/>
</dbReference>
<feature type="transmembrane region" description="Helical" evidence="6">
    <location>
        <begin position="697"/>
        <end position="718"/>
    </location>
</feature>
<dbReference type="InterPro" id="IPR011547">
    <property type="entry name" value="SLC26A/SulP_dom"/>
</dbReference>
<sequence>MYTPDRTTSLRPPPRSSTASTSSLMAIDTVAPAEDVPEERTGLLDPEGGNEFYGSMTPTSAHKNLPPQSTFLKKLKYYIPSIAWIPNYSRSFLGGDLLAGMTVASMLIPQSVSYATSLAKLSPVTGLFSASIPGMMYALLGTSRQLNVAPEAALSLLLGQAVADIRHDYPDIRKGEPDFVGLGVATAITLQVGLISFLLGFFRLGFIDVVLSRALLRGFISAVAVVIMIEQFIPMLGLTKLLHQLDPETTVQKFMFLVKNALQYSNPLTATISFSALFALVALRVFKNKFKHIWWIYRVPEVLVVVIASTIMSAQFEWDKGGVDILGAVDVRTGNSFFEFPLRHSNLKFLQRTTSTSMIIAVVGFLDSIVSAKQNAARFGYSISPNRELVALGAANLAGSFIPGTLPAFGSITSIGLVVFSLLAETPHDVLFYWHMSAWVDITIMSLTFFLSIIYNIEIGVVGRIPGTDRWKPLKENPEAEETVPGALIIRIRESLDFDRLRRLELYGIDKSHPSEEPRREQASVLVFHMADVDSCDASAAQIFYELLEEYKSRNVGLFITHLRYRVEKTFKKAGIFDLLGADAFRDNVAEAMQIVESTRVVEPEPSFASNTFPALSDLSTPTTPFKNHKTSEHDSSAIIFLDQHHAFSRTTFSQFCTSGRRPFARRLDTSLLGALTIQVYNYHVAFAKDDRLFMKLMVYGIYVLDLLQTAFGSRYAWWVLASGWGNPWTLRFTPWTLGLVPVLTGLSEHSYLTAVGQCTAAMYSGIISDINLDVATRQNLEPPVTVWLALSTACDIAITIMLGSQLRKRIGLGFGTYNPRLQRAIRLLIETNLITTLVVIAELITFLQRATASWYFLFGMLIGKLYSNTLVATLNSRGSFTSTLNTEVHNSTVGHSTGVQVWKAASQREAHAGDDRDNESDAGRRDPSLERDLRGSSEEGTTVKEDRAREGNVGEGSGKEPSIKELKKQDV</sequence>
<feature type="transmembrane region" description="Helical" evidence="6">
    <location>
        <begin position="389"/>
        <end position="420"/>
    </location>
</feature>
<protein>
    <recommendedName>
        <fullName evidence="7">STAS domain-containing protein</fullName>
    </recommendedName>
</protein>
<keyword evidence="9" id="KW-1185">Reference proteome</keyword>
<feature type="compositionally biased region" description="Basic and acidic residues" evidence="5">
    <location>
        <begin position="907"/>
        <end position="972"/>
    </location>
</feature>
<dbReference type="OrthoDB" id="427213at2759"/>
<dbReference type="InterPro" id="IPR036513">
    <property type="entry name" value="STAS_dom_sf"/>
</dbReference>
<evidence type="ECO:0000256" key="6">
    <source>
        <dbReference type="SAM" id="Phobius"/>
    </source>
</evidence>
<dbReference type="PANTHER" id="PTHR11814">
    <property type="entry name" value="SULFATE TRANSPORTER"/>
    <property type="match status" value="1"/>
</dbReference>
<feature type="compositionally biased region" description="Low complexity" evidence="5">
    <location>
        <begin position="1"/>
        <end position="23"/>
    </location>
</feature>
<dbReference type="EMBL" id="JAACJJ010000028">
    <property type="protein sequence ID" value="KAF5320829.1"/>
    <property type="molecule type" value="Genomic_DNA"/>
</dbReference>
<organism evidence="8 9">
    <name type="scientific">Psilocybe cf. subviscida</name>
    <dbReference type="NCBI Taxonomy" id="2480587"/>
    <lineage>
        <taxon>Eukaryota</taxon>
        <taxon>Fungi</taxon>
        <taxon>Dikarya</taxon>
        <taxon>Basidiomycota</taxon>
        <taxon>Agaricomycotina</taxon>
        <taxon>Agaricomycetes</taxon>
        <taxon>Agaricomycetidae</taxon>
        <taxon>Agaricales</taxon>
        <taxon>Agaricineae</taxon>
        <taxon>Strophariaceae</taxon>
        <taxon>Psilocybe</taxon>
    </lineage>
</organism>
<dbReference type="Proteomes" id="UP000567179">
    <property type="component" value="Unassembled WGS sequence"/>
</dbReference>